<feature type="domain" description="M23ase beta-sheet core" evidence="2">
    <location>
        <begin position="88"/>
        <end position="194"/>
    </location>
</feature>
<dbReference type="InterPro" id="IPR016047">
    <property type="entry name" value="M23ase_b-sheet_dom"/>
</dbReference>
<keyword evidence="1" id="KW-0732">Signal</keyword>
<dbReference type="PANTHER" id="PTHR21666:SF289">
    <property type="entry name" value="L-ALA--D-GLU ENDOPEPTIDASE"/>
    <property type="match status" value="1"/>
</dbReference>
<dbReference type="CDD" id="cd12797">
    <property type="entry name" value="M23_peptidase"/>
    <property type="match status" value="1"/>
</dbReference>
<evidence type="ECO:0000313" key="3">
    <source>
        <dbReference type="EMBL" id="SVD03196.1"/>
    </source>
</evidence>
<sequence length="272" mass="30912">MKYIFRFSFFSRTLILVLFCGLNWSQEPIFEIKPYPPPVFEQYPIRAHVDHHYPSQLLDGINVRLDGFEFTEDIIAFSCTHGTSCYDGHAGVDYYMPENTPILAPAQGNVIWSDFSPGADPCPGGMEPNGLTGIIILAHGNGYYSCYLHLNPPLNVAVGETVMVGDTLGFEGMTGCADQPHLHFEIRKDSWYFDQENPWVIDPFGWWGNNEDPIFDLRGNHSHWLWKSSGLIDDGDNGFQRYFGPDWNYLDVGYNGDSWIAPIVTDMDESRH</sequence>
<reference evidence="3" key="1">
    <citation type="submission" date="2018-05" db="EMBL/GenBank/DDBJ databases">
        <authorList>
            <person name="Lanie J.A."/>
            <person name="Ng W.-L."/>
            <person name="Kazmierczak K.M."/>
            <person name="Andrzejewski T.M."/>
            <person name="Davidsen T.M."/>
            <person name="Wayne K.J."/>
            <person name="Tettelin H."/>
            <person name="Glass J.I."/>
            <person name="Rusch D."/>
            <person name="Podicherti R."/>
            <person name="Tsui H.-C.T."/>
            <person name="Winkler M.E."/>
        </authorList>
    </citation>
    <scope>NUCLEOTIDE SEQUENCE</scope>
</reference>
<dbReference type="Pfam" id="PF01551">
    <property type="entry name" value="Peptidase_M23"/>
    <property type="match status" value="1"/>
</dbReference>
<dbReference type="InterPro" id="IPR050570">
    <property type="entry name" value="Cell_wall_metabolism_enzyme"/>
</dbReference>
<evidence type="ECO:0000256" key="1">
    <source>
        <dbReference type="ARBA" id="ARBA00022729"/>
    </source>
</evidence>
<accession>A0A382RZW3</accession>
<organism evidence="3">
    <name type="scientific">marine metagenome</name>
    <dbReference type="NCBI Taxonomy" id="408172"/>
    <lineage>
        <taxon>unclassified sequences</taxon>
        <taxon>metagenomes</taxon>
        <taxon>ecological metagenomes</taxon>
    </lineage>
</organism>
<feature type="non-terminal residue" evidence="3">
    <location>
        <position position="272"/>
    </location>
</feature>
<proteinExistence type="predicted"/>
<gene>
    <name evidence="3" type="ORF">METZ01_LOCUS356050</name>
</gene>
<protein>
    <recommendedName>
        <fullName evidence="2">M23ase beta-sheet core domain-containing protein</fullName>
    </recommendedName>
</protein>
<dbReference type="InterPro" id="IPR011055">
    <property type="entry name" value="Dup_hybrid_motif"/>
</dbReference>
<evidence type="ECO:0000259" key="2">
    <source>
        <dbReference type="Pfam" id="PF01551"/>
    </source>
</evidence>
<dbReference type="EMBL" id="UINC01125399">
    <property type="protein sequence ID" value="SVD03196.1"/>
    <property type="molecule type" value="Genomic_DNA"/>
</dbReference>
<dbReference type="Gene3D" id="2.70.70.10">
    <property type="entry name" value="Glucose Permease (Domain IIA)"/>
    <property type="match status" value="1"/>
</dbReference>
<name>A0A382RZW3_9ZZZZ</name>
<dbReference type="GO" id="GO:0004222">
    <property type="term" value="F:metalloendopeptidase activity"/>
    <property type="evidence" value="ECO:0007669"/>
    <property type="project" value="TreeGrafter"/>
</dbReference>
<dbReference type="PANTHER" id="PTHR21666">
    <property type="entry name" value="PEPTIDASE-RELATED"/>
    <property type="match status" value="1"/>
</dbReference>
<dbReference type="SUPFAM" id="SSF51261">
    <property type="entry name" value="Duplicated hybrid motif"/>
    <property type="match status" value="1"/>
</dbReference>
<dbReference type="AlphaFoldDB" id="A0A382RZW3"/>